<dbReference type="AlphaFoldDB" id="A0A9N9GWL1"/>
<reference evidence="1" key="1">
    <citation type="submission" date="2021-06" db="EMBL/GenBank/DDBJ databases">
        <authorList>
            <person name="Kallberg Y."/>
            <person name="Tangrot J."/>
            <person name="Rosling A."/>
        </authorList>
    </citation>
    <scope>NUCLEOTIDE SEQUENCE</scope>
    <source>
        <strain evidence="1">MT106</strain>
    </source>
</reference>
<evidence type="ECO:0000313" key="1">
    <source>
        <dbReference type="EMBL" id="CAG8634995.1"/>
    </source>
</evidence>
<feature type="non-terminal residue" evidence="1">
    <location>
        <position position="1"/>
    </location>
</feature>
<gene>
    <name evidence="1" type="ORF">AGERDE_LOCUS10704</name>
</gene>
<evidence type="ECO:0000313" key="2">
    <source>
        <dbReference type="Proteomes" id="UP000789831"/>
    </source>
</evidence>
<dbReference type="Proteomes" id="UP000789831">
    <property type="component" value="Unassembled WGS sequence"/>
</dbReference>
<dbReference type="EMBL" id="CAJVPL010003563">
    <property type="protein sequence ID" value="CAG8634995.1"/>
    <property type="molecule type" value="Genomic_DNA"/>
</dbReference>
<comment type="caution">
    <text evidence="1">The sequence shown here is derived from an EMBL/GenBank/DDBJ whole genome shotgun (WGS) entry which is preliminary data.</text>
</comment>
<sequence length="181" mass="21016">AKEAVFMARIMELEQNAEKAKLRDIELNARIMELERLSKESKVIEGNSSINQDQTKENRYISFQRSLPSTVQVQESDISSKIKIPYNQKIEQGIIQEVILFIQKEKLLTLSDVKASSFRKTNISETHDSNVKVNNNKDRQELAQLFSDTKIAEGKTIKAKQKKIIYWYTYRKAYQNNIADI</sequence>
<keyword evidence="2" id="KW-1185">Reference proteome</keyword>
<proteinExistence type="predicted"/>
<name>A0A9N9GWL1_9GLOM</name>
<organism evidence="1 2">
    <name type="scientific">Ambispora gerdemannii</name>
    <dbReference type="NCBI Taxonomy" id="144530"/>
    <lineage>
        <taxon>Eukaryota</taxon>
        <taxon>Fungi</taxon>
        <taxon>Fungi incertae sedis</taxon>
        <taxon>Mucoromycota</taxon>
        <taxon>Glomeromycotina</taxon>
        <taxon>Glomeromycetes</taxon>
        <taxon>Archaeosporales</taxon>
        <taxon>Ambisporaceae</taxon>
        <taxon>Ambispora</taxon>
    </lineage>
</organism>
<accession>A0A9N9GWL1</accession>
<protein>
    <submittedName>
        <fullName evidence="1">11351_t:CDS:1</fullName>
    </submittedName>
</protein>
<dbReference type="OrthoDB" id="2430975at2759"/>